<keyword evidence="5" id="KW-1185">Reference proteome</keyword>
<keyword evidence="2" id="KW-0677">Repeat</keyword>
<sequence>MAGWLWITKKRGFVLSAGQALIHLSRGRQAMEWAISSTSDIRTGSWVFSEQVVSNNCYALLKELVHQACIVPELLAKEAVGIGDEDKFSEAQRRRCMELGLVAGMSKSWRERLWSNQIVKILEPHATGVKEHAATDAVKSSSRHITPFGVEGSRRSFHVGVKCSSRKRAEAIVQPNAGLEHRSRYHNKSRIAEKQKQDIKLICNILRGKSKWGASTAKRLKASDVEVKPYHVCEVLRLHPVPVDRAFKFFNWARRQRRCKKGKFIYTKMIKILGDAGKFDMIWPLLDDMRKERREIDPSLFLGIIRSYVALKKIDEAIVAFNAMEKYGCKPTTLSFNCIIDMLITAGDHERAESLFKKMEYRMCIPDIVTYSMLIDSRGKMGQLNAACQLFHEMQNRGCRPNVVTYSSLISNLGKAGKLKEACDLFQDMRTHGCIPNNVTYNGLISSLGQAGLTMLAYEYYQEMLTLGFVPDLFTYAVVIISLIKLGRIDEVRSLCKIAMAKSRFSDFDILKSVLGSLCKSGEWKAALQFVEEVVRGGHSLTAGAYNVMIHSLSRAGNMEKAFEFFEEMIHNKVASPDLVACNAIINGLVKDGNLDTACKVLDAMTEQGITPDSFTFINYINLLCKADRFDDAYQIVQQELVKKGCPPNTQVYNVLIDNLGKAGKVEEALKAFDRMREQGFSPDTVTFNIVISILGGIGKVDAAYQLFQEMKEKACQPTLFSYNIMIGNLVRAGRANAGTKLFQEMLENQVSPNDITLKLLLQAHEETVEGYGELVDMCREMLPLDCPTSSTSST</sequence>
<name>A0ABP1AF43_9BRYO</name>
<dbReference type="SUPFAM" id="SSF81901">
    <property type="entry name" value="HCP-like"/>
    <property type="match status" value="1"/>
</dbReference>
<feature type="repeat" description="PPR" evidence="3">
    <location>
        <begin position="649"/>
        <end position="683"/>
    </location>
</feature>
<feature type="repeat" description="PPR" evidence="3">
    <location>
        <begin position="402"/>
        <end position="436"/>
    </location>
</feature>
<protein>
    <recommendedName>
        <fullName evidence="6">Pentatricopeptide repeat-containing protein</fullName>
    </recommendedName>
</protein>
<feature type="repeat" description="PPR" evidence="3">
    <location>
        <begin position="613"/>
        <end position="648"/>
    </location>
</feature>
<evidence type="ECO:0000313" key="4">
    <source>
        <dbReference type="EMBL" id="CAK9861174.1"/>
    </source>
</evidence>
<dbReference type="Proteomes" id="UP001497522">
    <property type="component" value="Chromosome 11"/>
</dbReference>
<dbReference type="PANTHER" id="PTHR47939">
    <property type="entry name" value="MEMBRANE-ASSOCIATED SALT-INDUCIBLE PROTEIN-LIKE"/>
    <property type="match status" value="1"/>
</dbReference>
<feature type="repeat" description="PPR" evidence="3">
    <location>
        <begin position="542"/>
        <end position="576"/>
    </location>
</feature>
<dbReference type="Pfam" id="PF13041">
    <property type="entry name" value="PPR_2"/>
    <property type="match status" value="3"/>
</dbReference>
<evidence type="ECO:0008006" key="6">
    <source>
        <dbReference type="Google" id="ProtNLM"/>
    </source>
</evidence>
<evidence type="ECO:0000256" key="1">
    <source>
        <dbReference type="ARBA" id="ARBA00007626"/>
    </source>
</evidence>
<evidence type="ECO:0000256" key="2">
    <source>
        <dbReference type="ARBA" id="ARBA00022737"/>
    </source>
</evidence>
<dbReference type="Pfam" id="PF12854">
    <property type="entry name" value="PPR_1"/>
    <property type="match status" value="2"/>
</dbReference>
<dbReference type="EMBL" id="OZ023712">
    <property type="protein sequence ID" value="CAK9861174.1"/>
    <property type="molecule type" value="Genomic_DNA"/>
</dbReference>
<feature type="repeat" description="PPR" evidence="3">
    <location>
        <begin position="684"/>
        <end position="718"/>
    </location>
</feature>
<evidence type="ECO:0000256" key="3">
    <source>
        <dbReference type="PROSITE-ProRule" id="PRU00708"/>
    </source>
</evidence>
<feature type="repeat" description="PPR" evidence="3">
    <location>
        <begin position="578"/>
        <end position="612"/>
    </location>
</feature>
<dbReference type="PROSITE" id="PS51375">
    <property type="entry name" value="PPR"/>
    <property type="match status" value="11"/>
</dbReference>
<dbReference type="Pfam" id="PF01535">
    <property type="entry name" value="PPR"/>
    <property type="match status" value="2"/>
</dbReference>
<feature type="repeat" description="PPR" evidence="3">
    <location>
        <begin position="437"/>
        <end position="471"/>
    </location>
</feature>
<gene>
    <name evidence="4" type="ORF">CSSPJE1EN2_LOCUS4169</name>
</gene>
<organism evidence="4 5">
    <name type="scientific">Sphagnum jensenii</name>
    <dbReference type="NCBI Taxonomy" id="128206"/>
    <lineage>
        <taxon>Eukaryota</taxon>
        <taxon>Viridiplantae</taxon>
        <taxon>Streptophyta</taxon>
        <taxon>Embryophyta</taxon>
        <taxon>Bryophyta</taxon>
        <taxon>Sphagnophytina</taxon>
        <taxon>Sphagnopsida</taxon>
        <taxon>Sphagnales</taxon>
        <taxon>Sphagnaceae</taxon>
        <taxon>Sphagnum</taxon>
    </lineage>
</organism>
<dbReference type="PANTHER" id="PTHR47939:SF13">
    <property type="entry name" value="OS03G0201400 PROTEIN"/>
    <property type="match status" value="1"/>
</dbReference>
<dbReference type="NCBIfam" id="TIGR00756">
    <property type="entry name" value="PPR"/>
    <property type="match status" value="11"/>
</dbReference>
<accession>A0ABP1AF43</accession>
<dbReference type="InterPro" id="IPR002885">
    <property type="entry name" value="PPR_rpt"/>
</dbReference>
<comment type="similarity">
    <text evidence="1">Belongs to the PPR family. P subfamily.</text>
</comment>
<reference evidence="4" key="1">
    <citation type="submission" date="2024-03" db="EMBL/GenBank/DDBJ databases">
        <authorList>
            <consortium name="ELIXIR-Norway"/>
            <consortium name="Elixir Norway"/>
        </authorList>
    </citation>
    <scope>NUCLEOTIDE SEQUENCE</scope>
</reference>
<evidence type="ECO:0000313" key="5">
    <source>
        <dbReference type="Proteomes" id="UP001497522"/>
    </source>
</evidence>
<feature type="repeat" description="PPR" evidence="3">
    <location>
        <begin position="297"/>
        <end position="331"/>
    </location>
</feature>
<dbReference type="InterPro" id="IPR011990">
    <property type="entry name" value="TPR-like_helical_dom_sf"/>
</dbReference>
<proteinExistence type="inferred from homology"/>
<feature type="repeat" description="PPR" evidence="3">
    <location>
        <begin position="719"/>
        <end position="753"/>
    </location>
</feature>
<feature type="repeat" description="PPR" evidence="3">
    <location>
        <begin position="332"/>
        <end position="366"/>
    </location>
</feature>
<dbReference type="Gene3D" id="1.25.40.10">
    <property type="entry name" value="Tetratricopeptide repeat domain"/>
    <property type="match status" value="5"/>
</dbReference>
<feature type="repeat" description="PPR" evidence="3">
    <location>
        <begin position="367"/>
        <end position="401"/>
    </location>
</feature>
<dbReference type="InterPro" id="IPR050667">
    <property type="entry name" value="PPR-containing_protein"/>
</dbReference>
<dbReference type="Pfam" id="PF13812">
    <property type="entry name" value="PPR_3"/>
    <property type="match status" value="1"/>
</dbReference>